<evidence type="ECO:0000259" key="8">
    <source>
        <dbReference type="Pfam" id="PF01028"/>
    </source>
</evidence>
<dbReference type="InterPro" id="IPR011010">
    <property type="entry name" value="DNA_brk_join_enz"/>
</dbReference>
<evidence type="ECO:0000313" key="10">
    <source>
        <dbReference type="EMBL" id="GLL11178.1"/>
    </source>
</evidence>
<organism evidence="10 11">
    <name type="scientific">Pseudonocardia halophobica</name>
    <dbReference type="NCBI Taxonomy" id="29401"/>
    <lineage>
        <taxon>Bacteria</taxon>
        <taxon>Bacillati</taxon>
        <taxon>Actinomycetota</taxon>
        <taxon>Actinomycetes</taxon>
        <taxon>Pseudonocardiales</taxon>
        <taxon>Pseudonocardiaceae</taxon>
        <taxon>Pseudonocardia</taxon>
    </lineage>
</organism>
<dbReference type="InterPro" id="IPR013500">
    <property type="entry name" value="TopoI_cat_euk"/>
</dbReference>
<keyword evidence="4" id="KW-0799">Topoisomerase</keyword>
<accession>A0A9W6L1B0</accession>
<protein>
    <recommendedName>
        <fullName evidence="3">DNA topoisomerase</fullName>
        <ecNumber evidence="3">5.6.2.1</ecNumber>
    </recommendedName>
</protein>
<evidence type="ECO:0000259" key="9">
    <source>
        <dbReference type="Pfam" id="PF21338"/>
    </source>
</evidence>
<proteinExistence type="inferred from homology"/>
<dbReference type="GO" id="GO:0006265">
    <property type="term" value="P:DNA topological change"/>
    <property type="evidence" value="ECO:0007669"/>
    <property type="project" value="InterPro"/>
</dbReference>
<dbReference type="EC" id="5.6.2.1" evidence="3"/>
<gene>
    <name evidence="10" type="primary">topA_1</name>
    <name evidence="10" type="ORF">GCM10017577_23190</name>
</gene>
<dbReference type="Pfam" id="PF21338">
    <property type="entry name" value="Top1B_N_bact"/>
    <property type="match status" value="1"/>
</dbReference>
<dbReference type="PROSITE" id="PS52038">
    <property type="entry name" value="TOPO_IB_2"/>
    <property type="match status" value="1"/>
</dbReference>
<dbReference type="InterPro" id="IPR035447">
    <property type="entry name" value="DNA_topo_I_N_sf"/>
</dbReference>
<dbReference type="SUPFAM" id="SSF55869">
    <property type="entry name" value="DNA topoisomerase I domain"/>
    <property type="match status" value="1"/>
</dbReference>
<dbReference type="Gene3D" id="3.90.15.10">
    <property type="entry name" value="Topoisomerase I, Chain A, domain 3"/>
    <property type="match status" value="2"/>
</dbReference>
<comment type="similarity">
    <text evidence="2">Belongs to the type IB topoisomerase family.</text>
</comment>
<dbReference type="InterPro" id="IPR014711">
    <property type="entry name" value="TopoI_cat_a-hlx-sub_euk"/>
</dbReference>
<feature type="domain" description="DNA topoisomerase I catalytic core eukaryotic-type" evidence="8">
    <location>
        <begin position="164"/>
        <end position="329"/>
    </location>
</feature>
<comment type="caution">
    <text evidence="10">The sequence shown here is derived from an EMBL/GenBank/DDBJ whole genome shotgun (WGS) entry which is preliminary data.</text>
</comment>
<dbReference type="Gene3D" id="3.30.66.10">
    <property type="entry name" value="DNA topoisomerase I domain"/>
    <property type="match status" value="1"/>
</dbReference>
<dbReference type="PRINTS" id="PR00416">
    <property type="entry name" value="EUTPISMRASEI"/>
</dbReference>
<evidence type="ECO:0000256" key="2">
    <source>
        <dbReference type="ARBA" id="ARBA00006645"/>
    </source>
</evidence>
<keyword evidence="5" id="KW-0238">DNA-binding</keyword>
<reference evidence="10" key="2">
    <citation type="submission" date="2023-01" db="EMBL/GenBank/DDBJ databases">
        <authorList>
            <person name="Sun Q."/>
            <person name="Evtushenko L."/>
        </authorList>
    </citation>
    <scope>NUCLEOTIDE SEQUENCE</scope>
    <source>
        <strain evidence="10">VKM Ac-1069</strain>
    </source>
</reference>
<dbReference type="AlphaFoldDB" id="A0A9W6L1B0"/>
<dbReference type="InterPro" id="IPR001631">
    <property type="entry name" value="TopoI"/>
</dbReference>
<comment type="catalytic activity">
    <reaction evidence="1">
        <text>ATP-independent breakage of single-stranded DNA, followed by passage and rejoining.</text>
        <dbReference type="EC" id="5.6.2.1"/>
    </reaction>
</comment>
<dbReference type="GO" id="GO:0003917">
    <property type="term" value="F:DNA topoisomerase type I (single strand cut, ATP-independent) activity"/>
    <property type="evidence" value="ECO:0007669"/>
    <property type="project" value="UniProtKB-EC"/>
</dbReference>
<dbReference type="InterPro" id="IPR049331">
    <property type="entry name" value="Top1B_N_bact"/>
</dbReference>
<dbReference type="SUPFAM" id="SSF56349">
    <property type="entry name" value="DNA breaking-rejoining enzymes"/>
    <property type="match status" value="1"/>
</dbReference>
<dbReference type="Proteomes" id="UP001143463">
    <property type="component" value="Unassembled WGS sequence"/>
</dbReference>
<dbReference type="RefSeq" id="WP_037039018.1">
    <property type="nucleotide sequence ID" value="NZ_BAAAUZ010000025.1"/>
</dbReference>
<feature type="domain" description="DNA topoisomerase I catalytic core eukaryotic-type" evidence="8">
    <location>
        <begin position="91"/>
        <end position="152"/>
    </location>
</feature>
<reference evidence="10" key="1">
    <citation type="journal article" date="2014" name="Int. J. Syst. Evol. Microbiol.">
        <title>Complete genome sequence of Corynebacterium casei LMG S-19264T (=DSM 44701T), isolated from a smear-ripened cheese.</title>
        <authorList>
            <consortium name="US DOE Joint Genome Institute (JGI-PGF)"/>
            <person name="Walter F."/>
            <person name="Albersmeier A."/>
            <person name="Kalinowski J."/>
            <person name="Ruckert C."/>
        </authorList>
    </citation>
    <scope>NUCLEOTIDE SEQUENCE</scope>
    <source>
        <strain evidence="10">VKM Ac-1069</strain>
    </source>
</reference>
<evidence type="ECO:0000256" key="3">
    <source>
        <dbReference type="ARBA" id="ARBA00012891"/>
    </source>
</evidence>
<dbReference type="Pfam" id="PF01028">
    <property type="entry name" value="Topoisom_I"/>
    <property type="match status" value="2"/>
</dbReference>
<feature type="region of interest" description="Disordered" evidence="7">
    <location>
        <begin position="1"/>
        <end position="28"/>
    </location>
</feature>
<keyword evidence="11" id="KW-1185">Reference proteome</keyword>
<evidence type="ECO:0000256" key="1">
    <source>
        <dbReference type="ARBA" id="ARBA00000213"/>
    </source>
</evidence>
<name>A0A9W6L1B0_9PSEU</name>
<keyword evidence="6" id="KW-0413">Isomerase</keyword>
<evidence type="ECO:0000256" key="6">
    <source>
        <dbReference type="ARBA" id="ARBA00023235"/>
    </source>
</evidence>
<evidence type="ECO:0000256" key="4">
    <source>
        <dbReference type="ARBA" id="ARBA00023029"/>
    </source>
</evidence>
<dbReference type="GO" id="GO:0003677">
    <property type="term" value="F:DNA binding"/>
    <property type="evidence" value="ECO:0007669"/>
    <property type="project" value="UniProtKB-KW"/>
</dbReference>
<dbReference type="EMBL" id="BSFQ01000007">
    <property type="protein sequence ID" value="GLL11178.1"/>
    <property type="molecule type" value="Genomic_DNA"/>
</dbReference>
<evidence type="ECO:0000256" key="5">
    <source>
        <dbReference type="ARBA" id="ARBA00023125"/>
    </source>
</evidence>
<feature type="domain" description="DNA topoisomerase IB N-terminal" evidence="9">
    <location>
        <begin position="30"/>
        <end position="78"/>
    </location>
</feature>
<evidence type="ECO:0000313" key="11">
    <source>
        <dbReference type="Proteomes" id="UP001143463"/>
    </source>
</evidence>
<sequence length="368" mass="40795">MTAAAVDPPAGLVRSDPSTPGLGRRRSGRGWVFLGPDGDRIEDRAEIARIKSLVIPPAWRDVWIAPDPRGHIQAVGTDDAGRRQYRYHDDWRRARDQEKHDRVLSLGRRLADIRGEITTRLEDSGLHRERVLAGAVRMLDIGVFRAGGEQYAPSCGDDGSDNCGHDGDDHDESGTFGLATLRREHVTLRRGLIHFDYPAKGGVPRKLDLRDPLLHRLVNGLLRRKGGGEDLLAYRTGRSDWHDVRSEDLNIAVKELAGDRFTCKDLRTWNATVLAAVTLAGAVAEEGRVPSAKRARARLVRHAITTVSDHLGNTPTVAKNSYVDPRVVEQFEEGRTVLVALKRLETPDLTDDRSRAAVERAVVRLIKG</sequence>
<evidence type="ECO:0000256" key="7">
    <source>
        <dbReference type="SAM" id="MobiDB-lite"/>
    </source>
</evidence>